<dbReference type="KEGG" id="blq:L21SP5_00811"/>
<dbReference type="CDD" id="cd17546">
    <property type="entry name" value="REC_hyHK_CKI1_RcsC-like"/>
    <property type="match status" value="1"/>
</dbReference>
<dbReference type="Proteomes" id="UP000064893">
    <property type="component" value="Chromosome"/>
</dbReference>
<name>A0A0S2HWU7_9BACT</name>
<dbReference type="STRING" id="1307839.L21SP5_00811"/>
<evidence type="ECO:0000256" key="1">
    <source>
        <dbReference type="ARBA" id="ARBA00022553"/>
    </source>
</evidence>
<keyword evidence="6" id="KW-1185">Reference proteome</keyword>
<dbReference type="EMBL" id="CP013118">
    <property type="protein sequence ID" value="ALO14482.1"/>
    <property type="molecule type" value="Genomic_DNA"/>
</dbReference>
<evidence type="ECO:0000256" key="2">
    <source>
        <dbReference type="ARBA" id="ARBA00023012"/>
    </source>
</evidence>
<organism evidence="5 6">
    <name type="scientific">Salinivirga cyanobacteriivorans</name>
    <dbReference type="NCBI Taxonomy" id="1307839"/>
    <lineage>
        <taxon>Bacteria</taxon>
        <taxon>Pseudomonadati</taxon>
        <taxon>Bacteroidota</taxon>
        <taxon>Bacteroidia</taxon>
        <taxon>Bacteroidales</taxon>
        <taxon>Salinivirgaceae</taxon>
        <taxon>Salinivirga</taxon>
    </lineage>
</organism>
<evidence type="ECO:0000313" key="6">
    <source>
        <dbReference type="Proteomes" id="UP000064893"/>
    </source>
</evidence>
<feature type="modified residue" description="4-aspartylphosphate" evidence="3">
    <location>
        <position position="65"/>
    </location>
</feature>
<gene>
    <name evidence="5" type="primary">divK_2</name>
    <name evidence="5" type="ORF">L21SP5_00811</name>
</gene>
<evidence type="ECO:0000256" key="3">
    <source>
        <dbReference type="PROSITE-ProRule" id="PRU00169"/>
    </source>
</evidence>
<dbReference type="SMART" id="SM00448">
    <property type="entry name" value="REC"/>
    <property type="match status" value="1"/>
</dbReference>
<dbReference type="Gene3D" id="3.40.50.2300">
    <property type="match status" value="1"/>
</dbReference>
<evidence type="ECO:0000259" key="4">
    <source>
        <dbReference type="PROSITE" id="PS50110"/>
    </source>
</evidence>
<evidence type="ECO:0000313" key="5">
    <source>
        <dbReference type="EMBL" id="ALO14482.1"/>
    </source>
</evidence>
<keyword evidence="2" id="KW-0902">Two-component regulatory system</keyword>
<dbReference type="GO" id="GO:0000160">
    <property type="term" value="P:phosphorelay signal transduction system"/>
    <property type="evidence" value="ECO:0007669"/>
    <property type="project" value="UniProtKB-KW"/>
</dbReference>
<keyword evidence="1 3" id="KW-0597">Phosphoprotein</keyword>
<dbReference type="PROSITE" id="PS50110">
    <property type="entry name" value="RESPONSE_REGULATORY"/>
    <property type="match status" value="1"/>
</dbReference>
<dbReference type="InterPro" id="IPR011006">
    <property type="entry name" value="CheY-like_superfamily"/>
</dbReference>
<sequence length="132" mass="14924">MEQLPWQDIDWKGRKILLAEDEEVNLIFFEELLEDTGVELVITADGQATVDAAAEHEDIDLILMDVKMPVMSGLDATRKIKASKPELPIIAQTAYAMEDEKQHCLDAGCDDYIAKPIDPNDLFTLLKKYMNK</sequence>
<dbReference type="PANTHER" id="PTHR45339:SF1">
    <property type="entry name" value="HYBRID SIGNAL TRANSDUCTION HISTIDINE KINASE J"/>
    <property type="match status" value="1"/>
</dbReference>
<dbReference type="Pfam" id="PF00072">
    <property type="entry name" value="Response_reg"/>
    <property type="match status" value="1"/>
</dbReference>
<feature type="domain" description="Response regulatory" evidence="4">
    <location>
        <begin position="15"/>
        <end position="130"/>
    </location>
</feature>
<reference evidence="5 6" key="1">
    <citation type="submission" date="2015-11" db="EMBL/GenBank/DDBJ databases">
        <title>Description and complete genome sequence of a novel strain predominating in hypersaline microbial mats and representing a new family of the Bacteriodetes phylum.</title>
        <authorList>
            <person name="Spring S."/>
            <person name="Bunk B."/>
            <person name="Sproer C."/>
            <person name="Klenk H.-P."/>
        </authorList>
    </citation>
    <scope>NUCLEOTIDE SEQUENCE [LARGE SCALE GENOMIC DNA]</scope>
    <source>
        <strain evidence="5 6">L21-Spi-D4</strain>
    </source>
</reference>
<dbReference type="SUPFAM" id="SSF52172">
    <property type="entry name" value="CheY-like"/>
    <property type="match status" value="1"/>
</dbReference>
<dbReference type="OrthoDB" id="9796457at2"/>
<dbReference type="PANTHER" id="PTHR45339">
    <property type="entry name" value="HYBRID SIGNAL TRANSDUCTION HISTIDINE KINASE J"/>
    <property type="match status" value="1"/>
</dbReference>
<protein>
    <submittedName>
        <fullName evidence="5">Polar-differentiation response regulator DivK</fullName>
    </submittedName>
</protein>
<dbReference type="AlphaFoldDB" id="A0A0S2HWU7"/>
<proteinExistence type="predicted"/>
<dbReference type="RefSeq" id="WP_157754548.1">
    <property type="nucleotide sequence ID" value="NZ_CP013118.1"/>
</dbReference>
<accession>A0A0S2HWU7</accession>
<dbReference type="InterPro" id="IPR001789">
    <property type="entry name" value="Sig_transdc_resp-reg_receiver"/>
</dbReference>